<gene>
    <name evidence="1" type="ORF">NEIMUCOT_04633</name>
</gene>
<accession>D2ZVJ0</accession>
<name>D2ZVJ0_NEIM2</name>
<dbReference type="STRING" id="546266.NEIMUCOT_04633"/>
<comment type="caution">
    <text evidence="1">The sequence shown here is derived from an EMBL/GenBank/DDBJ whole genome shotgun (WGS) entry which is preliminary data.</text>
</comment>
<reference evidence="1 2" key="1">
    <citation type="submission" date="2009-10" db="EMBL/GenBank/DDBJ databases">
        <authorList>
            <person name="Weinstock G."/>
            <person name="Sodergren E."/>
            <person name="Clifton S."/>
            <person name="Fulton L."/>
            <person name="Fulton B."/>
            <person name="Courtney L."/>
            <person name="Fronick C."/>
            <person name="Harrison M."/>
            <person name="Strong C."/>
            <person name="Farmer C."/>
            <person name="Delahaunty K."/>
            <person name="Markovic C."/>
            <person name="Hall O."/>
            <person name="Minx P."/>
            <person name="Tomlinson C."/>
            <person name="Mitreva M."/>
            <person name="Nelson J."/>
            <person name="Hou S."/>
            <person name="Wollam A."/>
            <person name="Pepin K.H."/>
            <person name="Johnson M."/>
            <person name="Bhonagiri V."/>
            <person name="Nash W.E."/>
            <person name="Warren W."/>
            <person name="Chinwalla A."/>
            <person name="Mardis E.R."/>
            <person name="Wilson R.K."/>
        </authorList>
    </citation>
    <scope>NUCLEOTIDE SEQUENCE [LARGE SCALE GENOMIC DNA]</scope>
    <source>
        <strain evidence="2">ATCC 25996 / DSM 4631 / NCTC 10774 / M26</strain>
    </source>
</reference>
<organism evidence="1 2">
    <name type="scientific">Neisseria mucosa (strain ATCC 25996 / DSM 4631 / NCTC 10774 / M26)</name>
    <dbReference type="NCBI Taxonomy" id="546266"/>
    <lineage>
        <taxon>Bacteria</taxon>
        <taxon>Pseudomonadati</taxon>
        <taxon>Pseudomonadota</taxon>
        <taxon>Betaproteobacteria</taxon>
        <taxon>Neisseriales</taxon>
        <taxon>Neisseriaceae</taxon>
        <taxon>Neisseria</taxon>
    </lineage>
</organism>
<dbReference type="Proteomes" id="UP000003344">
    <property type="component" value="Unassembled WGS sequence"/>
</dbReference>
<dbReference type="AlphaFoldDB" id="D2ZVJ0"/>
<sequence length="53" mass="6142">MSFDLSFDEQEKSHIRTLRTSIPNRLFVSLSFPFFAQTQADMTLPIPDKARLP</sequence>
<proteinExistence type="predicted"/>
<dbReference type="EMBL" id="ACDX02000005">
    <property type="protein sequence ID" value="EFC88971.1"/>
    <property type="molecule type" value="Genomic_DNA"/>
</dbReference>
<evidence type="ECO:0000313" key="1">
    <source>
        <dbReference type="EMBL" id="EFC88971.1"/>
    </source>
</evidence>
<evidence type="ECO:0000313" key="2">
    <source>
        <dbReference type="Proteomes" id="UP000003344"/>
    </source>
</evidence>
<protein>
    <submittedName>
        <fullName evidence="1">Uncharacterized protein</fullName>
    </submittedName>
</protein>